<protein>
    <submittedName>
        <fullName evidence="9">Hydrogenase large subunit</fullName>
    </submittedName>
</protein>
<keyword evidence="10" id="KW-1185">Reference proteome</keyword>
<comment type="subcellular location">
    <subcellularLocation>
        <location evidence="2">Cell envelope</location>
    </subcellularLocation>
</comment>
<evidence type="ECO:0000256" key="8">
    <source>
        <dbReference type="PIRSR" id="PIRSR601501-1"/>
    </source>
</evidence>
<dbReference type="InterPro" id="IPR001501">
    <property type="entry name" value="Ni-dep_hyd_lsu"/>
</dbReference>
<feature type="binding site" evidence="8">
    <location>
        <position position="503"/>
    </location>
    <ligand>
        <name>Mg(2+)</name>
        <dbReference type="ChEBI" id="CHEBI:18420"/>
    </ligand>
</feature>
<name>A0A495WH02_9BACT</name>
<dbReference type="PANTHER" id="PTHR42958:SF2">
    <property type="entry name" value="UPTAKE HYDROGENASE LARGE SUBUNIT"/>
    <property type="match status" value="1"/>
</dbReference>
<evidence type="ECO:0000256" key="3">
    <source>
        <dbReference type="ARBA" id="ARBA00009292"/>
    </source>
</evidence>
<evidence type="ECO:0000256" key="4">
    <source>
        <dbReference type="ARBA" id="ARBA00011771"/>
    </source>
</evidence>
<evidence type="ECO:0000256" key="5">
    <source>
        <dbReference type="ARBA" id="ARBA00022596"/>
    </source>
</evidence>
<dbReference type="Pfam" id="PF00374">
    <property type="entry name" value="NiFeSe_Hases"/>
    <property type="match status" value="1"/>
</dbReference>
<sequence>MSTRVVVDPITRIEGHLRIEADIENGIIKDAFSTGTMVRGIEIIAQNRDPREVWAYVGRVCGVCTSIHSLASVRAVENALGIIIPPNAERVRSLMQIALTEQDHVVHFYQLQALDWVDVVSALKADPKKTSAIAQSISAWPKSSIGYFTDIQKKIKKFVESSKLGIFANGYWGHPAYKLPPEVNLLGVAHYLEALEVQKDIVKVQTIFGGKNPHPNYLVGGMACAVNINDPNAINLERLSYVAEIIQTTQNFVRQVYLPDVLAIASYYPEWTKIGGGLRNYISYGDYPTGNYGELSTYKSPRGIIINRDLHHIEDFDPYAMDGLQEYVNNSWYSYSEGKEVGLHPSIGETNLDYTGPTPPYQYLDNSQPYSWIKTPRYKNRPMETGPLARMIVGYASGRDDYKDLTDRCLKQLNVPFEAMYSTIGRTLARAMESNLLADWMQDFYIQLLQNIKSGDYRMFNNIYWEPSTWPQKAQGIGLAEAPRGSLAHYVNIENKQIKNYQMVVPTTWNASPRDTKGQRSSFEESLLGTPVHDTSAPLEIIRTIHSFDPCMACAVHLYDEEGKHIHQFDTL</sequence>
<evidence type="ECO:0000256" key="1">
    <source>
        <dbReference type="ARBA" id="ARBA00001967"/>
    </source>
</evidence>
<evidence type="ECO:0000256" key="6">
    <source>
        <dbReference type="ARBA" id="ARBA00022723"/>
    </source>
</evidence>
<feature type="binding site" evidence="8">
    <location>
        <position position="551"/>
    </location>
    <ligand>
        <name>Ni(2+)</name>
        <dbReference type="ChEBI" id="CHEBI:49786"/>
    </ligand>
</feature>
<gene>
    <name evidence="9" type="ORF">BC742_0039</name>
</gene>
<comment type="cofactor">
    <cofactor evidence="1 8">
        <name>Ni(2+)</name>
        <dbReference type="ChEBI" id="CHEBI:49786"/>
    </cofactor>
</comment>
<comment type="cofactor">
    <cofactor evidence="8">
        <name>Fe cation</name>
        <dbReference type="ChEBI" id="CHEBI:24875"/>
    </cofactor>
</comment>
<comment type="subunit">
    <text evidence="4">Heterodimer of a large and a small subunit.</text>
</comment>
<dbReference type="GO" id="GO:0030313">
    <property type="term" value="C:cell envelope"/>
    <property type="evidence" value="ECO:0007669"/>
    <property type="project" value="UniProtKB-SubCell"/>
</dbReference>
<evidence type="ECO:0000313" key="9">
    <source>
        <dbReference type="EMBL" id="RKT61001.1"/>
    </source>
</evidence>
<feature type="binding site" evidence="8">
    <location>
        <position position="64"/>
    </location>
    <ligand>
        <name>Ni(2+)</name>
        <dbReference type="ChEBI" id="CHEBI:49786"/>
    </ligand>
</feature>
<proteinExistence type="inferred from homology"/>
<dbReference type="PANTHER" id="PTHR42958">
    <property type="entry name" value="HYDROGENASE-2 LARGE CHAIN"/>
    <property type="match status" value="1"/>
</dbReference>
<feature type="binding site" evidence="8">
    <location>
        <position position="554"/>
    </location>
    <ligand>
        <name>Fe cation</name>
        <dbReference type="ChEBI" id="CHEBI:24875"/>
    </ligand>
</feature>
<accession>A0A495WH02</accession>
<feature type="binding site" evidence="8">
    <location>
        <position position="42"/>
    </location>
    <ligand>
        <name>Mg(2+)</name>
        <dbReference type="ChEBI" id="CHEBI:18420"/>
    </ligand>
</feature>
<comment type="similarity">
    <text evidence="3">Belongs to the [NiFe]/[NiFeSe] hydrogenase large subunit family.</text>
</comment>
<organism evidence="9 10">
    <name type="scientific">Coprobacter fastidiosus NSB1 = JCM 33896</name>
    <dbReference type="NCBI Taxonomy" id="1349822"/>
    <lineage>
        <taxon>Bacteria</taxon>
        <taxon>Pseudomonadati</taxon>
        <taxon>Bacteroidota</taxon>
        <taxon>Bacteroidia</taxon>
        <taxon>Bacteroidales</taxon>
        <taxon>Barnesiellaceae</taxon>
        <taxon>Coprobacter</taxon>
    </lineage>
</organism>
<dbReference type="AlphaFoldDB" id="A0A495WH02"/>
<keyword evidence="8" id="KW-0460">Magnesium</keyword>
<dbReference type="GeneID" id="92927199"/>
<dbReference type="Proteomes" id="UP000269493">
    <property type="component" value="Unassembled WGS sequence"/>
</dbReference>
<dbReference type="Gene3D" id="1.10.645.10">
    <property type="entry name" value="Cytochrome-c3 Hydrogenase, chain B"/>
    <property type="match status" value="1"/>
</dbReference>
<evidence type="ECO:0000256" key="2">
    <source>
        <dbReference type="ARBA" id="ARBA00004196"/>
    </source>
</evidence>
<dbReference type="OrthoDB" id="9761717at2"/>
<keyword evidence="7" id="KW-0560">Oxidoreductase</keyword>
<dbReference type="PROSITE" id="PS00508">
    <property type="entry name" value="NI_HGENASE_L_2"/>
    <property type="match status" value="1"/>
</dbReference>
<dbReference type="GO" id="GO:0008901">
    <property type="term" value="F:ferredoxin hydrogenase activity"/>
    <property type="evidence" value="ECO:0007669"/>
    <property type="project" value="InterPro"/>
</dbReference>
<dbReference type="SUPFAM" id="SSF56762">
    <property type="entry name" value="HydB/Nqo4-like"/>
    <property type="match status" value="1"/>
</dbReference>
<feature type="binding site" evidence="8">
    <location>
        <position position="64"/>
    </location>
    <ligand>
        <name>Fe cation</name>
        <dbReference type="ChEBI" id="CHEBI:24875"/>
    </ligand>
</feature>
<feature type="binding site" evidence="8">
    <location>
        <position position="557"/>
    </location>
    <ligand>
        <name>Mg(2+)</name>
        <dbReference type="ChEBI" id="CHEBI:18420"/>
    </ligand>
</feature>
<dbReference type="EMBL" id="RBXN01000001">
    <property type="protein sequence ID" value="RKT61001.1"/>
    <property type="molecule type" value="Genomic_DNA"/>
</dbReference>
<dbReference type="InterPro" id="IPR050867">
    <property type="entry name" value="NiFe/NiFeSe_hydrgnase_LSU"/>
</dbReference>
<dbReference type="GO" id="GO:0016151">
    <property type="term" value="F:nickel cation binding"/>
    <property type="evidence" value="ECO:0007669"/>
    <property type="project" value="InterPro"/>
</dbReference>
<keyword evidence="6 8" id="KW-0479">Metal-binding</keyword>
<keyword evidence="8" id="KW-0408">Iron</keyword>
<dbReference type="InterPro" id="IPR018194">
    <property type="entry name" value="Ni-dep_hyd_lsu_Ni_BS"/>
</dbReference>
<evidence type="ECO:0000313" key="10">
    <source>
        <dbReference type="Proteomes" id="UP000269493"/>
    </source>
</evidence>
<comment type="caution">
    <text evidence="9">The sequence shown here is derived from an EMBL/GenBank/DDBJ whole genome shotgun (WGS) entry which is preliminary data.</text>
</comment>
<keyword evidence="5 8" id="KW-0533">Nickel</keyword>
<reference evidence="9 10" key="1">
    <citation type="submission" date="2018-10" db="EMBL/GenBank/DDBJ databases">
        <title>Genomic Encyclopedia of Archaeal and Bacterial Type Strains, Phase II (KMG-II): from individual species to whole genera.</title>
        <authorList>
            <person name="Goeker M."/>
        </authorList>
    </citation>
    <scope>NUCLEOTIDE SEQUENCE [LARGE SCALE GENOMIC DNA]</scope>
    <source>
        <strain evidence="9 10">NSB1</strain>
    </source>
</reference>
<dbReference type="FunFam" id="1.10.645.10:FF:000002">
    <property type="entry name" value="Hydrogenase 2 large subunit"/>
    <property type="match status" value="1"/>
</dbReference>
<evidence type="ECO:0000256" key="7">
    <source>
        <dbReference type="ARBA" id="ARBA00023002"/>
    </source>
</evidence>
<dbReference type="InterPro" id="IPR029014">
    <property type="entry name" value="NiFe-Hase_large"/>
</dbReference>
<feature type="binding site" evidence="8">
    <location>
        <position position="61"/>
    </location>
    <ligand>
        <name>Ni(2+)</name>
        <dbReference type="ChEBI" id="CHEBI:49786"/>
    </ligand>
</feature>
<dbReference type="RefSeq" id="WP_022602547.1">
    <property type="nucleotide sequence ID" value="NZ_KI440832.1"/>
</dbReference>